<comment type="caution">
    <text evidence="5">The sequence shown here is derived from an EMBL/GenBank/DDBJ whole genome shotgun (WGS) entry which is preliminary data.</text>
</comment>
<evidence type="ECO:0000313" key="5">
    <source>
        <dbReference type="EMBL" id="PRQ21116.1"/>
    </source>
</evidence>
<sequence>MVTMSRITNRLIRGKRLTVKFNEKGEPVGKAAKEMQSYIGVLARTKIPISINDWREVDLDEKEKIWESIKDAFVVPKELKKMVISSAATKWREFKSKLTNMYIIPYMDEPELLENPPDDYRSITKDTWHQFVADRLSATFQKEIREAQIAKRKENKYPHRMSRKGYANLMEELSESVPLQELDRATMWIKARQDRNGNFKQPEVEKKAEKIEHLRKREAEGEIATSGSDDVLTLALGNPEHRGRVRGVGGNVKPDLYFNLPKRQKMTFEQRTRLSLKKILEEEKEVLLAKERTAWEEERDTKLAEERAYWTERIAKLEAKVDGKELPVESPKPVTAVNELGSGQGSCSRHGEKAAEKAAHDNIEAEVKGVKKKLVLRDEVSIEVEEEIVQPSDERVRLNPILEEEVREDVIVLEAPVHGEEEQLGETKYKLAIDTVENIVAIGTVISIDLETKQQTIHGVPLGEENLRVSITETVVPEALLPFPIKDEIVKVKDAIGTCVAWPRNLVIAPAPGGKKKPKRKIPNRPQKDMFDDKEDLQILPSNLPAPLKDLCIWANIGLRNGATIHATFGPELFGHPHKAFVFRKDIYAMTHLLEISGSCIVFYMSYLQGVLKKAKMNDMVAFVDPAHTGASGCGNPTERARLVSNRFINGKSGQIYLVPYNSGGHWTLSAVNPAEETIHFMDPLKRRLIAGEWKTILDNSIKIYNAQKNKKGKKTIQWKNLAGIPEQKDSKTCGYWIMRYMKEIVEDKNLEFAAKWERRTNLVYTEKDIDQVRAEWAKHVIMFPDM</sequence>
<dbReference type="Gene3D" id="3.40.395.10">
    <property type="entry name" value="Adenoviral Proteinase, Chain A"/>
    <property type="match status" value="1"/>
</dbReference>
<evidence type="ECO:0000256" key="1">
    <source>
        <dbReference type="ARBA" id="ARBA00005234"/>
    </source>
</evidence>
<dbReference type="GO" id="GO:0008234">
    <property type="term" value="F:cysteine-type peptidase activity"/>
    <property type="evidence" value="ECO:0007669"/>
    <property type="project" value="InterPro"/>
</dbReference>
<dbReference type="OMA" id="YKEASYP"/>
<protein>
    <submittedName>
        <fullName evidence="5">Putative Ulp1 peptidase</fullName>
        <ecNumber evidence="5">3.4.22.68</ecNumber>
    </submittedName>
</protein>
<proteinExistence type="inferred from homology"/>
<dbReference type="SUPFAM" id="SSF54001">
    <property type="entry name" value="Cysteine proteinases"/>
    <property type="match status" value="1"/>
</dbReference>
<dbReference type="GO" id="GO:0006508">
    <property type="term" value="P:proteolysis"/>
    <property type="evidence" value="ECO:0007669"/>
    <property type="project" value="UniProtKB-KW"/>
</dbReference>
<evidence type="ECO:0000259" key="4">
    <source>
        <dbReference type="PROSITE" id="PS50600"/>
    </source>
</evidence>
<dbReference type="Pfam" id="PF03004">
    <property type="entry name" value="Transposase_24"/>
    <property type="match status" value="1"/>
</dbReference>
<dbReference type="InterPro" id="IPR038765">
    <property type="entry name" value="Papain-like_cys_pep_sf"/>
</dbReference>
<gene>
    <name evidence="5" type="ORF">RchiOBHm_Chr7g0235651</name>
</gene>
<evidence type="ECO:0000256" key="3">
    <source>
        <dbReference type="ARBA" id="ARBA00022801"/>
    </source>
</evidence>
<dbReference type="EC" id="3.4.22.68" evidence="5"/>
<dbReference type="Proteomes" id="UP000238479">
    <property type="component" value="Chromosome 7"/>
</dbReference>
<feature type="domain" description="Ubiquitin-like protease family profile" evidence="4">
    <location>
        <begin position="580"/>
        <end position="745"/>
    </location>
</feature>
<dbReference type="Pfam" id="PF02902">
    <property type="entry name" value="Peptidase_C48"/>
    <property type="match status" value="1"/>
</dbReference>
<keyword evidence="6" id="KW-1185">Reference proteome</keyword>
<dbReference type="PROSITE" id="PS50600">
    <property type="entry name" value="ULP_PROTEASE"/>
    <property type="match status" value="1"/>
</dbReference>
<organism evidence="5 6">
    <name type="scientific">Rosa chinensis</name>
    <name type="common">China rose</name>
    <dbReference type="NCBI Taxonomy" id="74649"/>
    <lineage>
        <taxon>Eukaryota</taxon>
        <taxon>Viridiplantae</taxon>
        <taxon>Streptophyta</taxon>
        <taxon>Embryophyta</taxon>
        <taxon>Tracheophyta</taxon>
        <taxon>Spermatophyta</taxon>
        <taxon>Magnoliopsida</taxon>
        <taxon>eudicotyledons</taxon>
        <taxon>Gunneridae</taxon>
        <taxon>Pentapetalae</taxon>
        <taxon>rosids</taxon>
        <taxon>fabids</taxon>
        <taxon>Rosales</taxon>
        <taxon>Rosaceae</taxon>
        <taxon>Rosoideae</taxon>
        <taxon>Rosoideae incertae sedis</taxon>
        <taxon>Rosa</taxon>
    </lineage>
</organism>
<dbReference type="InterPro" id="IPR004252">
    <property type="entry name" value="Probable_transposase_24"/>
</dbReference>
<dbReference type="InterPro" id="IPR058352">
    <property type="entry name" value="DUF8039"/>
</dbReference>
<accession>A0A2P6PGQ4</accession>
<dbReference type="PANTHER" id="PTHR33018:SF31">
    <property type="entry name" value="TRANSPOSASE, PTTA_EN_SPM, PLANT"/>
    <property type="match status" value="1"/>
</dbReference>
<dbReference type="Pfam" id="PF26133">
    <property type="entry name" value="DUF8039"/>
    <property type="match status" value="1"/>
</dbReference>
<evidence type="ECO:0000313" key="6">
    <source>
        <dbReference type="Proteomes" id="UP000238479"/>
    </source>
</evidence>
<reference evidence="5 6" key="1">
    <citation type="journal article" date="2018" name="Nat. Genet.">
        <title>The Rosa genome provides new insights in the design of modern roses.</title>
        <authorList>
            <person name="Bendahmane M."/>
        </authorList>
    </citation>
    <scope>NUCLEOTIDE SEQUENCE [LARGE SCALE GENOMIC DNA]</scope>
    <source>
        <strain evidence="6">cv. Old Blush</strain>
    </source>
</reference>
<evidence type="ECO:0000256" key="2">
    <source>
        <dbReference type="ARBA" id="ARBA00022670"/>
    </source>
</evidence>
<name>A0A2P6PGQ4_ROSCH</name>
<keyword evidence="3 5" id="KW-0378">Hydrolase</keyword>
<comment type="similarity">
    <text evidence="1">Belongs to the peptidase C48 family.</text>
</comment>
<dbReference type="PANTHER" id="PTHR33018">
    <property type="entry name" value="OS10G0338966 PROTEIN-RELATED"/>
    <property type="match status" value="1"/>
</dbReference>
<keyword evidence="2" id="KW-0645">Protease</keyword>
<dbReference type="EMBL" id="PDCK01000045">
    <property type="protein sequence ID" value="PRQ21116.1"/>
    <property type="molecule type" value="Genomic_DNA"/>
</dbReference>
<dbReference type="Gramene" id="PRQ21116">
    <property type="protein sequence ID" value="PRQ21116"/>
    <property type="gene ID" value="RchiOBHm_Chr7g0235651"/>
</dbReference>
<dbReference type="InterPro" id="IPR003653">
    <property type="entry name" value="Peptidase_C48_C"/>
</dbReference>
<dbReference type="AlphaFoldDB" id="A0A2P6PGQ4"/>